<feature type="transmembrane region" description="Helical" evidence="6">
    <location>
        <begin position="64"/>
        <end position="86"/>
    </location>
</feature>
<keyword evidence="2" id="KW-1003">Cell membrane</keyword>
<evidence type="ECO:0000256" key="2">
    <source>
        <dbReference type="ARBA" id="ARBA00022475"/>
    </source>
</evidence>
<accession>A0ABS8PP87</accession>
<sequence>MSPIKNIVKHIKNSRRVGWLRHKGETTAIPGFERVSVLDTFRGFRSQIKDDNIIERASAISYNFFMAIPPTMIFLFTLVPVILGLFPTNFDFKTQIEEQVETLIKGVIPAPKNYEPILEFIFNIIHRPRTDLLSAGILLSLFFSSNAIMGLMRSFDKDLPGFIKRKGLQKRGNALKVTLVLDFLFILCMALLAAQGNVLEWLGIEQQWLINLISSTRWVVVAGLFWVIVSYIYRAVPSVHKKWTWITPGSVLAAVLMTILALGFSWWVSSFGNFNKLYGSLGTVLIVLVYIFINSLILLIGFEINVSIRSNALKRDTRQEDLFAEDVLI</sequence>
<keyword evidence="8" id="KW-1185">Reference proteome</keyword>
<comment type="subcellular location">
    <subcellularLocation>
        <location evidence="1">Cell membrane</location>
        <topology evidence="1">Multi-pass membrane protein</topology>
    </subcellularLocation>
</comment>
<evidence type="ECO:0000256" key="4">
    <source>
        <dbReference type="ARBA" id="ARBA00022989"/>
    </source>
</evidence>
<evidence type="ECO:0000313" key="7">
    <source>
        <dbReference type="EMBL" id="MCD2421626.1"/>
    </source>
</evidence>
<evidence type="ECO:0000256" key="5">
    <source>
        <dbReference type="ARBA" id="ARBA00023136"/>
    </source>
</evidence>
<evidence type="ECO:0000256" key="6">
    <source>
        <dbReference type="SAM" id="Phobius"/>
    </source>
</evidence>
<dbReference type="Proteomes" id="UP001199816">
    <property type="component" value="Unassembled WGS sequence"/>
</dbReference>
<protein>
    <submittedName>
        <fullName evidence="7">YihY/virulence factor BrkB family protein</fullName>
    </submittedName>
</protein>
<dbReference type="EMBL" id="JAJNEC010000003">
    <property type="protein sequence ID" value="MCD2421626.1"/>
    <property type="molecule type" value="Genomic_DNA"/>
</dbReference>
<dbReference type="PANTHER" id="PTHR30213">
    <property type="entry name" value="INNER MEMBRANE PROTEIN YHJD"/>
    <property type="match status" value="1"/>
</dbReference>
<keyword evidence="4 6" id="KW-1133">Transmembrane helix</keyword>
<dbReference type="PIRSF" id="PIRSF035875">
    <property type="entry name" value="RNase_BN"/>
    <property type="match status" value="1"/>
</dbReference>
<dbReference type="RefSeq" id="WP_231002531.1">
    <property type="nucleotide sequence ID" value="NZ_JAJNEC010000003.1"/>
</dbReference>
<proteinExistence type="predicted"/>
<evidence type="ECO:0000256" key="3">
    <source>
        <dbReference type="ARBA" id="ARBA00022692"/>
    </source>
</evidence>
<reference evidence="7 8" key="1">
    <citation type="submission" date="2021-11" db="EMBL/GenBank/DDBJ databases">
        <title>Genomic of Niabella pedocola.</title>
        <authorList>
            <person name="Wu T."/>
        </authorList>
    </citation>
    <scope>NUCLEOTIDE SEQUENCE [LARGE SCALE GENOMIC DNA]</scope>
    <source>
        <strain evidence="7 8">JCM 31011</strain>
    </source>
</reference>
<keyword evidence="3 6" id="KW-0812">Transmembrane</keyword>
<feature type="transmembrane region" description="Helical" evidence="6">
    <location>
        <begin position="208"/>
        <end position="233"/>
    </location>
</feature>
<evidence type="ECO:0000256" key="1">
    <source>
        <dbReference type="ARBA" id="ARBA00004651"/>
    </source>
</evidence>
<dbReference type="InterPro" id="IPR017039">
    <property type="entry name" value="Virul_fac_BrkB"/>
</dbReference>
<dbReference type="NCBIfam" id="TIGR00765">
    <property type="entry name" value="yihY_not_rbn"/>
    <property type="match status" value="1"/>
</dbReference>
<dbReference type="PANTHER" id="PTHR30213:SF0">
    <property type="entry name" value="UPF0761 MEMBRANE PROTEIN YIHY"/>
    <property type="match status" value="1"/>
</dbReference>
<feature type="transmembrane region" description="Helical" evidence="6">
    <location>
        <begin position="173"/>
        <end position="196"/>
    </location>
</feature>
<name>A0ABS8PP87_9BACT</name>
<feature type="transmembrane region" description="Helical" evidence="6">
    <location>
        <begin position="245"/>
        <end position="268"/>
    </location>
</feature>
<comment type="caution">
    <text evidence="7">The sequence shown here is derived from an EMBL/GenBank/DDBJ whole genome shotgun (WGS) entry which is preliminary data.</text>
</comment>
<keyword evidence="5 6" id="KW-0472">Membrane</keyword>
<gene>
    <name evidence="7" type="ORF">LQ567_02560</name>
</gene>
<feature type="transmembrane region" description="Helical" evidence="6">
    <location>
        <begin position="132"/>
        <end position="152"/>
    </location>
</feature>
<feature type="transmembrane region" description="Helical" evidence="6">
    <location>
        <begin position="280"/>
        <end position="302"/>
    </location>
</feature>
<organism evidence="7 8">
    <name type="scientific">Niabella pedocola</name>
    <dbReference type="NCBI Taxonomy" id="1752077"/>
    <lineage>
        <taxon>Bacteria</taxon>
        <taxon>Pseudomonadati</taxon>
        <taxon>Bacteroidota</taxon>
        <taxon>Chitinophagia</taxon>
        <taxon>Chitinophagales</taxon>
        <taxon>Chitinophagaceae</taxon>
        <taxon>Niabella</taxon>
    </lineage>
</organism>
<evidence type="ECO:0000313" key="8">
    <source>
        <dbReference type="Proteomes" id="UP001199816"/>
    </source>
</evidence>
<dbReference type="Pfam" id="PF03631">
    <property type="entry name" value="Virul_fac_BrkB"/>
    <property type="match status" value="1"/>
</dbReference>